<keyword evidence="3" id="KW-1185">Reference proteome</keyword>
<accession>A0AAW0BYU6</accession>
<dbReference type="EMBL" id="JAYKXP010000068">
    <property type="protein sequence ID" value="KAK7032042.1"/>
    <property type="molecule type" value="Genomic_DNA"/>
</dbReference>
<dbReference type="Proteomes" id="UP001383192">
    <property type="component" value="Unassembled WGS sequence"/>
</dbReference>
<feature type="domain" description="SET" evidence="1">
    <location>
        <begin position="124"/>
        <end position="319"/>
    </location>
</feature>
<dbReference type="InterPro" id="IPR001214">
    <property type="entry name" value="SET_dom"/>
</dbReference>
<dbReference type="AlphaFoldDB" id="A0AAW0BYU6"/>
<dbReference type="InterPro" id="IPR046341">
    <property type="entry name" value="SET_dom_sf"/>
</dbReference>
<dbReference type="Pfam" id="PF00856">
    <property type="entry name" value="SET"/>
    <property type="match status" value="1"/>
</dbReference>
<dbReference type="PROSITE" id="PS50280">
    <property type="entry name" value="SET"/>
    <property type="match status" value="1"/>
</dbReference>
<dbReference type="SMART" id="SM00317">
    <property type="entry name" value="SET"/>
    <property type="match status" value="1"/>
</dbReference>
<sequence length="483" mass="54542">MKRGFLKTAKAFPKDTVVAPRGSREPAKSQNEPRPLFYDLAEQSREIGGLKREKVPHYNHRPLDYILKDTGQVELKDSDWIITNLPSTDDASVEDKTACLITGRAKRLILNTPGYPQPLPCPSKPDCFRMQEIPGKGRGLVATKDIKWGDLIFAERALIISPVALPATGCESLTVPSHFTEPQKRQVVLDECERQFQLLIDAMSPEGQAAYKDLWNCHKEDGSGPLVGISRTNGEMTDSLCEQFTESPSSQVLALKIIMNHLGYPERSSNYSGTWNLISRLNHSCRPNVGVNWDSPSFSMQVRAGRDIEAGEELCISYLRVGPGELLKLTASRQYDLRSYGFECICPACTNAATSDARCKEIQDVSKPQIMMLAQNDFQAMLRQQKESMERAITLIEVEGLQLAEEYGNLLSRMFQVCGAMRDPVGARKYEKMYQTFLRATKSTKNSVNDKKEEDDRKQYEEMQRQMVEHMQTMGYRVTDTSR</sequence>
<dbReference type="InterPro" id="IPR053185">
    <property type="entry name" value="SET_domain_protein"/>
</dbReference>
<comment type="caution">
    <text evidence="2">The sequence shown here is derived from an EMBL/GenBank/DDBJ whole genome shotgun (WGS) entry which is preliminary data.</text>
</comment>
<dbReference type="CDD" id="cd20071">
    <property type="entry name" value="SET_SMYD"/>
    <property type="match status" value="1"/>
</dbReference>
<protein>
    <recommendedName>
        <fullName evidence="1">SET domain-containing protein</fullName>
    </recommendedName>
</protein>
<proteinExistence type="predicted"/>
<dbReference type="SUPFAM" id="SSF82199">
    <property type="entry name" value="SET domain"/>
    <property type="match status" value="1"/>
</dbReference>
<evidence type="ECO:0000313" key="3">
    <source>
        <dbReference type="Proteomes" id="UP001383192"/>
    </source>
</evidence>
<dbReference type="PANTHER" id="PTHR47332">
    <property type="entry name" value="SET DOMAIN-CONTAINING PROTEIN 5"/>
    <property type="match status" value="1"/>
</dbReference>
<organism evidence="2 3">
    <name type="scientific">Paramarasmius palmivorus</name>
    <dbReference type="NCBI Taxonomy" id="297713"/>
    <lineage>
        <taxon>Eukaryota</taxon>
        <taxon>Fungi</taxon>
        <taxon>Dikarya</taxon>
        <taxon>Basidiomycota</taxon>
        <taxon>Agaricomycotina</taxon>
        <taxon>Agaricomycetes</taxon>
        <taxon>Agaricomycetidae</taxon>
        <taxon>Agaricales</taxon>
        <taxon>Marasmiineae</taxon>
        <taxon>Marasmiaceae</taxon>
        <taxon>Paramarasmius</taxon>
    </lineage>
</organism>
<gene>
    <name evidence="2" type="ORF">VNI00_013410</name>
</gene>
<reference evidence="2 3" key="1">
    <citation type="submission" date="2024-01" db="EMBL/GenBank/DDBJ databases">
        <title>A draft genome for a cacao thread blight-causing isolate of Paramarasmius palmivorus.</title>
        <authorList>
            <person name="Baruah I.K."/>
            <person name="Bukari Y."/>
            <person name="Amoako-Attah I."/>
            <person name="Meinhardt L.W."/>
            <person name="Bailey B.A."/>
            <person name="Cohen S.P."/>
        </authorList>
    </citation>
    <scope>NUCLEOTIDE SEQUENCE [LARGE SCALE GENOMIC DNA]</scope>
    <source>
        <strain evidence="2 3">GH-12</strain>
    </source>
</reference>
<name>A0AAW0BYU6_9AGAR</name>
<evidence type="ECO:0000259" key="1">
    <source>
        <dbReference type="PROSITE" id="PS50280"/>
    </source>
</evidence>
<evidence type="ECO:0000313" key="2">
    <source>
        <dbReference type="EMBL" id="KAK7032042.1"/>
    </source>
</evidence>
<dbReference type="Gene3D" id="2.170.270.10">
    <property type="entry name" value="SET domain"/>
    <property type="match status" value="1"/>
</dbReference>
<dbReference type="PANTHER" id="PTHR47332:SF4">
    <property type="entry name" value="SET DOMAIN-CONTAINING PROTEIN 5"/>
    <property type="match status" value="1"/>
</dbReference>